<feature type="transmembrane region" description="Helical" evidence="6">
    <location>
        <begin position="20"/>
        <end position="48"/>
    </location>
</feature>
<dbReference type="InterPro" id="IPR050367">
    <property type="entry name" value="APC_superfamily"/>
</dbReference>
<evidence type="ECO:0000256" key="5">
    <source>
        <dbReference type="ARBA" id="ARBA00023136"/>
    </source>
</evidence>
<keyword evidence="8" id="KW-1185">Reference proteome</keyword>
<protein>
    <submittedName>
        <fullName evidence="7">APC family permease</fullName>
    </submittedName>
</protein>
<feature type="transmembrane region" description="Helical" evidence="6">
    <location>
        <begin position="398"/>
        <end position="422"/>
    </location>
</feature>
<dbReference type="GO" id="GO:0022857">
    <property type="term" value="F:transmembrane transporter activity"/>
    <property type="evidence" value="ECO:0007669"/>
    <property type="project" value="InterPro"/>
</dbReference>
<dbReference type="Proteomes" id="UP000265742">
    <property type="component" value="Unassembled WGS sequence"/>
</dbReference>
<evidence type="ECO:0000256" key="3">
    <source>
        <dbReference type="ARBA" id="ARBA00022692"/>
    </source>
</evidence>
<dbReference type="GO" id="GO:0005886">
    <property type="term" value="C:plasma membrane"/>
    <property type="evidence" value="ECO:0007669"/>
    <property type="project" value="UniProtKB-SubCell"/>
</dbReference>
<sequence length="531" mass="56376">MTTVAQESRAGDKGLKKGAIGLVGSVVVATASTAPAYSLAASLGFIVATGGGDLLAGLKSPAVIILAFIPMYFIAQAYKELNQTDPDCGTTFTWATRAFGAVTGWMGGWAIIIADVIVMANLAYIAGQYTFVFIGGFGLPAVAALGANVWASTILGLLWIALMTWICYRGIEISARMQYALLGFELVLLLVFALTALIRVGTGQGESYSIPFDWSWFNPMGMDFANVLAPALLTAIFIYWGWDSAVAVNEETKDPGRTPGRAAVLSTVLLLATYLLVTVATISFAGVGTKGVGLGNPANVDDVFSAMAPEVFGSSAIGHVLQVLFAATILTSAAASTQTTILPTARTSLSMAVHKAMPAAFARMHPRFLTPTWSTIGMGIASCAFFLLFTLISQNLLAALIGSLGLMIAFYYGLTGLACVWFYRRTLLTSPRNFVFRGLFPFLGAAFLAVIFVYGVQQYALPDWLTDDDGGNVTIFGIGATAVVGIVGLLVGFVLIALYWRRGRAFFSGRVIPRAPYVEGQPVRDPNRVLD</sequence>
<proteinExistence type="predicted"/>
<evidence type="ECO:0000256" key="1">
    <source>
        <dbReference type="ARBA" id="ARBA00004651"/>
    </source>
</evidence>
<accession>A0A3A1TYZ9</accession>
<keyword evidence="5 6" id="KW-0472">Membrane</keyword>
<evidence type="ECO:0000256" key="6">
    <source>
        <dbReference type="SAM" id="Phobius"/>
    </source>
</evidence>
<name>A0A3A1TYZ9_9MICO</name>
<feature type="transmembrane region" description="Helical" evidence="6">
    <location>
        <begin position="316"/>
        <end position="336"/>
    </location>
</feature>
<feature type="transmembrane region" description="Helical" evidence="6">
    <location>
        <begin position="98"/>
        <end position="118"/>
    </location>
</feature>
<feature type="transmembrane region" description="Helical" evidence="6">
    <location>
        <begin position="475"/>
        <end position="500"/>
    </location>
</feature>
<dbReference type="AlphaFoldDB" id="A0A3A1TYZ9"/>
<feature type="transmembrane region" description="Helical" evidence="6">
    <location>
        <begin position="149"/>
        <end position="168"/>
    </location>
</feature>
<feature type="transmembrane region" description="Helical" evidence="6">
    <location>
        <begin position="60"/>
        <end position="78"/>
    </location>
</feature>
<feature type="transmembrane region" description="Helical" evidence="6">
    <location>
        <begin position="125"/>
        <end position="143"/>
    </location>
</feature>
<reference evidence="8" key="1">
    <citation type="submission" date="2018-09" db="EMBL/GenBank/DDBJ databases">
        <authorList>
            <person name="Kim I."/>
        </authorList>
    </citation>
    <scope>NUCLEOTIDE SEQUENCE [LARGE SCALE GENOMIC DNA]</scope>
    <source>
        <strain evidence="8">DD4a</strain>
    </source>
</reference>
<dbReference type="InterPro" id="IPR002293">
    <property type="entry name" value="AA/rel_permease1"/>
</dbReference>
<dbReference type="Gene3D" id="1.20.1740.10">
    <property type="entry name" value="Amino acid/polyamine transporter I"/>
    <property type="match status" value="1"/>
</dbReference>
<organism evidence="7 8">
    <name type="scientific">Amnibacterium setariae</name>
    <dbReference type="NCBI Taxonomy" id="2306585"/>
    <lineage>
        <taxon>Bacteria</taxon>
        <taxon>Bacillati</taxon>
        <taxon>Actinomycetota</taxon>
        <taxon>Actinomycetes</taxon>
        <taxon>Micrococcales</taxon>
        <taxon>Microbacteriaceae</taxon>
        <taxon>Amnibacterium</taxon>
    </lineage>
</organism>
<evidence type="ECO:0000256" key="4">
    <source>
        <dbReference type="ARBA" id="ARBA00022989"/>
    </source>
</evidence>
<dbReference type="EMBL" id="QXTG01000002">
    <property type="protein sequence ID" value="RIX28990.1"/>
    <property type="molecule type" value="Genomic_DNA"/>
</dbReference>
<feature type="transmembrane region" description="Helical" evidence="6">
    <location>
        <begin position="220"/>
        <end position="242"/>
    </location>
</feature>
<feature type="transmembrane region" description="Helical" evidence="6">
    <location>
        <begin position="263"/>
        <end position="287"/>
    </location>
</feature>
<dbReference type="Pfam" id="PF13520">
    <property type="entry name" value="AA_permease_2"/>
    <property type="match status" value="1"/>
</dbReference>
<evidence type="ECO:0000256" key="2">
    <source>
        <dbReference type="ARBA" id="ARBA00022475"/>
    </source>
</evidence>
<keyword evidence="4 6" id="KW-1133">Transmembrane helix</keyword>
<dbReference type="PANTHER" id="PTHR42770">
    <property type="entry name" value="AMINO ACID TRANSPORTER-RELATED"/>
    <property type="match status" value="1"/>
</dbReference>
<dbReference type="OrthoDB" id="138827at2"/>
<dbReference type="PIRSF" id="PIRSF006060">
    <property type="entry name" value="AA_transporter"/>
    <property type="match status" value="1"/>
</dbReference>
<feature type="transmembrane region" description="Helical" evidence="6">
    <location>
        <begin position="434"/>
        <end position="455"/>
    </location>
</feature>
<gene>
    <name evidence="7" type="ORF">D1781_14970</name>
</gene>
<keyword evidence="3 6" id="KW-0812">Transmembrane</keyword>
<keyword evidence="2" id="KW-1003">Cell membrane</keyword>
<feature type="transmembrane region" description="Helical" evidence="6">
    <location>
        <begin position="373"/>
        <end position="392"/>
    </location>
</feature>
<dbReference type="PANTHER" id="PTHR42770:SF7">
    <property type="entry name" value="MEMBRANE PROTEIN"/>
    <property type="match status" value="1"/>
</dbReference>
<feature type="transmembrane region" description="Helical" evidence="6">
    <location>
        <begin position="180"/>
        <end position="200"/>
    </location>
</feature>
<evidence type="ECO:0000313" key="7">
    <source>
        <dbReference type="EMBL" id="RIX28990.1"/>
    </source>
</evidence>
<evidence type="ECO:0000313" key="8">
    <source>
        <dbReference type="Proteomes" id="UP000265742"/>
    </source>
</evidence>
<comment type="subcellular location">
    <subcellularLocation>
        <location evidence="1">Cell membrane</location>
        <topology evidence="1">Multi-pass membrane protein</topology>
    </subcellularLocation>
</comment>
<comment type="caution">
    <text evidence="7">The sequence shown here is derived from an EMBL/GenBank/DDBJ whole genome shotgun (WGS) entry which is preliminary data.</text>
</comment>